<proteinExistence type="predicted"/>
<dbReference type="AlphaFoldDB" id="A0A1Y4N568"/>
<organism evidence="1 2">
    <name type="scientific">Anaerotruncus colihominis</name>
    <dbReference type="NCBI Taxonomy" id="169435"/>
    <lineage>
        <taxon>Bacteria</taxon>
        <taxon>Bacillati</taxon>
        <taxon>Bacillota</taxon>
        <taxon>Clostridia</taxon>
        <taxon>Eubacteriales</taxon>
        <taxon>Oscillospiraceae</taxon>
        <taxon>Anaerotruncus</taxon>
    </lineage>
</organism>
<accession>A0A1Y4N568</accession>
<protein>
    <submittedName>
        <fullName evidence="1">Uncharacterized protein</fullName>
    </submittedName>
</protein>
<gene>
    <name evidence="1" type="ORF">B5F11_04095</name>
</gene>
<evidence type="ECO:0000313" key="2">
    <source>
        <dbReference type="Proteomes" id="UP000196386"/>
    </source>
</evidence>
<reference evidence="2" key="1">
    <citation type="submission" date="2017-04" db="EMBL/GenBank/DDBJ databases">
        <title>Function of individual gut microbiota members based on whole genome sequencing of pure cultures obtained from chicken caecum.</title>
        <authorList>
            <person name="Medvecky M."/>
            <person name="Cejkova D."/>
            <person name="Polansky O."/>
            <person name="Karasova D."/>
            <person name="Kubasova T."/>
            <person name="Cizek A."/>
            <person name="Rychlik I."/>
        </authorList>
    </citation>
    <scope>NUCLEOTIDE SEQUENCE [LARGE SCALE GENOMIC DNA]</scope>
    <source>
        <strain evidence="2">An175</strain>
    </source>
</reference>
<dbReference type="RefSeq" id="WP_087299774.1">
    <property type="nucleotide sequence ID" value="NZ_NFKP01000003.1"/>
</dbReference>
<evidence type="ECO:0000313" key="1">
    <source>
        <dbReference type="EMBL" id="OUP70631.1"/>
    </source>
</evidence>
<comment type="caution">
    <text evidence="1">The sequence shown here is derived from an EMBL/GenBank/DDBJ whole genome shotgun (WGS) entry which is preliminary data.</text>
</comment>
<name>A0A1Y4N568_9FIRM</name>
<sequence length="238" mass="26077">MANLINSNKKLAFYEGFAEQAFVAATKLISVLEDMQAAEQEANLSAATRVYNRLAEISTGEKGSGGYLDIVGAGCRTAIEGCDAIIGSKALSNEFKSRAKKAKENLEDAVARCKVEFNPVQARSDGNEHWTEGVRAKYLGSLHAQHKIKIDMMNELGDLFAKTKEEDTFEIWKPWMLDFEAMVSMTSQAIRELRDDLIALGVDVSDLFGQMDAAIATFKTSTATVETGKSVLDEDMSI</sequence>
<dbReference type="EMBL" id="NFKP01000003">
    <property type="protein sequence ID" value="OUP70631.1"/>
    <property type="molecule type" value="Genomic_DNA"/>
</dbReference>
<dbReference type="Proteomes" id="UP000196386">
    <property type="component" value="Unassembled WGS sequence"/>
</dbReference>